<dbReference type="Proteomes" id="UP000321638">
    <property type="component" value="Unassembled WGS sequence"/>
</dbReference>
<evidence type="ECO:0000259" key="4">
    <source>
        <dbReference type="Pfam" id="PF02678"/>
    </source>
</evidence>
<dbReference type="InterPro" id="IPR012093">
    <property type="entry name" value="Pirin"/>
</dbReference>
<proteinExistence type="inferred from homology"/>
<feature type="binding site" evidence="2">
    <location>
        <position position="119"/>
    </location>
    <ligand>
        <name>Fe cation</name>
        <dbReference type="ChEBI" id="CHEBI:24875"/>
    </ligand>
</feature>
<dbReference type="GO" id="GO:0046872">
    <property type="term" value="F:metal ion binding"/>
    <property type="evidence" value="ECO:0007669"/>
    <property type="project" value="UniProtKB-KW"/>
</dbReference>
<gene>
    <name evidence="6" type="ORF">FHP25_08060</name>
</gene>
<organism evidence="6 7">
    <name type="scientific">Vineibacter terrae</name>
    <dbReference type="NCBI Taxonomy" id="2586908"/>
    <lineage>
        <taxon>Bacteria</taxon>
        <taxon>Pseudomonadati</taxon>
        <taxon>Pseudomonadota</taxon>
        <taxon>Alphaproteobacteria</taxon>
        <taxon>Hyphomicrobiales</taxon>
        <taxon>Vineibacter</taxon>
    </lineage>
</organism>
<sequence>MSWVPCDTPRTDDTVQCNSVETVIVPRARDLGGFEVRRVLPSVQRRMVGSFVFLDQMGPTRFDAGTGIDVRPHPHIGLATVTYLLKGTIIHRDSLGSLQLITPGDVNWMTAGSGIVHSERSDQDLRKAPQDLYGLQLWVALPERHEETAPAFKHYGAAGLPQIAGDGATVRLVAGTAFGKTSPVETLSDLFFADVALTANARLALDAAYEERAAYLLEGTVEIDGTTFEPGRLLVLTPNRQIVVAARTAARLVVLGGEPMDGPRHIWWNFVSSRRERIEQAKADWSRNRFDMVVPGETEFIPLPDGP</sequence>
<protein>
    <submittedName>
        <fullName evidence="6">Pirin family protein</fullName>
    </submittedName>
</protein>
<dbReference type="InterPro" id="IPR014710">
    <property type="entry name" value="RmlC-like_jellyroll"/>
</dbReference>
<feature type="domain" description="Pirin C-terminal" evidence="5">
    <location>
        <begin position="193"/>
        <end position="291"/>
    </location>
</feature>
<keyword evidence="7" id="KW-1185">Reference proteome</keyword>
<dbReference type="RefSeq" id="WP_147846415.1">
    <property type="nucleotide sequence ID" value="NZ_VDUZ01000007.1"/>
</dbReference>
<dbReference type="SUPFAM" id="SSF51182">
    <property type="entry name" value="RmlC-like cupins"/>
    <property type="match status" value="1"/>
</dbReference>
<evidence type="ECO:0000256" key="2">
    <source>
        <dbReference type="PIRSR" id="PIRSR006232-1"/>
    </source>
</evidence>
<feature type="binding site" evidence="2">
    <location>
        <position position="73"/>
    </location>
    <ligand>
        <name>Fe cation</name>
        <dbReference type="ChEBI" id="CHEBI:24875"/>
    </ligand>
</feature>
<name>A0A5C8PQQ2_9HYPH</name>
<comment type="caution">
    <text evidence="6">The sequence shown here is derived from an EMBL/GenBank/DDBJ whole genome shotgun (WGS) entry which is preliminary data.</text>
</comment>
<dbReference type="PANTHER" id="PTHR13903">
    <property type="entry name" value="PIRIN-RELATED"/>
    <property type="match status" value="1"/>
</dbReference>
<evidence type="ECO:0000256" key="1">
    <source>
        <dbReference type="ARBA" id="ARBA00008416"/>
    </source>
</evidence>
<dbReference type="InterPro" id="IPR011051">
    <property type="entry name" value="RmlC_Cupin_sf"/>
</dbReference>
<evidence type="ECO:0000313" key="6">
    <source>
        <dbReference type="EMBL" id="TXL78147.1"/>
    </source>
</evidence>
<feature type="binding site" evidence="2">
    <location>
        <position position="75"/>
    </location>
    <ligand>
        <name>Fe cation</name>
        <dbReference type="ChEBI" id="CHEBI:24875"/>
    </ligand>
</feature>
<dbReference type="PIRSF" id="PIRSF006232">
    <property type="entry name" value="Pirin"/>
    <property type="match status" value="1"/>
</dbReference>
<dbReference type="EMBL" id="VDUZ01000007">
    <property type="protein sequence ID" value="TXL78147.1"/>
    <property type="molecule type" value="Genomic_DNA"/>
</dbReference>
<dbReference type="PANTHER" id="PTHR13903:SF8">
    <property type="entry name" value="PIRIN"/>
    <property type="match status" value="1"/>
</dbReference>
<keyword evidence="2" id="KW-0479">Metal-binding</keyword>
<reference evidence="6 7" key="1">
    <citation type="submission" date="2019-06" db="EMBL/GenBank/DDBJ databases">
        <title>New taxonomy in bacterial strain CC-CFT640, isolated from vineyard.</title>
        <authorList>
            <person name="Lin S.-Y."/>
            <person name="Tsai C.-F."/>
            <person name="Young C.-C."/>
        </authorList>
    </citation>
    <scope>NUCLEOTIDE SEQUENCE [LARGE SCALE GENOMIC DNA]</scope>
    <source>
        <strain evidence="6 7">CC-CFT640</strain>
    </source>
</reference>
<accession>A0A5C8PQQ2</accession>
<dbReference type="InterPro" id="IPR008778">
    <property type="entry name" value="Pirin_C_dom"/>
</dbReference>
<dbReference type="CDD" id="cd02247">
    <property type="entry name" value="cupin_pirin_C"/>
    <property type="match status" value="1"/>
</dbReference>
<feature type="binding site" evidence="2">
    <location>
        <position position="117"/>
    </location>
    <ligand>
        <name>Fe cation</name>
        <dbReference type="ChEBI" id="CHEBI:24875"/>
    </ligand>
</feature>
<comment type="similarity">
    <text evidence="1 3">Belongs to the pirin family.</text>
</comment>
<dbReference type="OrthoDB" id="9780903at2"/>
<comment type="cofactor">
    <cofactor evidence="2">
        <name>Fe cation</name>
        <dbReference type="ChEBI" id="CHEBI:24875"/>
    </cofactor>
    <text evidence="2">Binds 1 Fe cation per subunit.</text>
</comment>
<dbReference type="InterPro" id="IPR003829">
    <property type="entry name" value="Pirin_N_dom"/>
</dbReference>
<keyword evidence="2" id="KW-0408">Iron</keyword>
<evidence type="ECO:0000256" key="3">
    <source>
        <dbReference type="RuleBase" id="RU003457"/>
    </source>
</evidence>
<dbReference type="Pfam" id="PF05726">
    <property type="entry name" value="Pirin_C"/>
    <property type="match status" value="1"/>
</dbReference>
<evidence type="ECO:0000313" key="7">
    <source>
        <dbReference type="Proteomes" id="UP000321638"/>
    </source>
</evidence>
<dbReference type="Pfam" id="PF02678">
    <property type="entry name" value="Pirin"/>
    <property type="match status" value="1"/>
</dbReference>
<evidence type="ECO:0000259" key="5">
    <source>
        <dbReference type="Pfam" id="PF05726"/>
    </source>
</evidence>
<dbReference type="CDD" id="cd02909">
    <property type="entry name" value="cupin_pirin_N"/>
    <property type="match status" value="1"/>
</dbReference>
<dbReference type="AlphaFoldDB" id="A0A5C8PQQ2"/>
<feature type="domain" description="Pirin N-terminal" evidence="4">
    <location>
        <begin position="34"/>
        <end position="139"/>
    </location>
</feature>
<dbReference type="Gene3D" id="2.60.120.10">
    <property type="entry name" value="Jelly Rolls"/>
    <property type="match status" value="2"/>
</dbReference>